<dbReference type="Gene3D" id="3.40.50.12500">
    <property type="match status" value="1"/>
</dbReference>
<dbReference type="Pfam" id="PF01177">
    <property type="entry name" value="Asp_Glu_race"/>
    <property type="match status" value="1"/>
</dbReference>
<organism evidence="2 3">
    <name type="scientific">Kushneria sinocarnis</name>
    <dbReference type="NCBI Taxonomy" id="595502"/>
    <lineage>
        <taxon>Bacteria</taxon>
        <taxon>Pseudomonadati</taxon>
        <taxon>Pseudomonadota</taxon>
        <taxon>Gammaproteobacteria</taxon>
        <taxon>Oceanospirillales</taxon>
        <taxon>Halomonadaceae</taxon>
        <taxon>Kushneria</taxon>
    </lineage>
</organism>
<protein>
    <submittedName>
        <fullName evidence="2">Allantoin racemase</fullName>
    </submittedName>
</protein>
<evidence type="ECO:0000256" key="1">
    <source>
        <dbReference type="ARBA" id="ARBA00038414"/>
    </source>
</evidence>
<comment type="similarity">
    <text evidence="1">Belongs to the HyuE racemase family.</text>
</comment>
<proteinExistence type="inferred from homology"/>
<evidence type="ECO:0000313" key="2">
    <source>
        <dbReference type="EMBL" id="RKR07500.1"/>
    </source>
</evidence>
<dbReference type="OrthoDB" id="9791723at2"/>
<dbReference type="InterPro" id="IPR052186">
    <property type="entry name" value="Hydantoin_racemase-like"/>
</dbReference>
<name>A0A420X174_9GAMM</name>
<dbReference type="InterPro" id="IPR015942">
    <property type="entry name" value="Asp/Glu/hydantoin_racemase"/>
</dbReference>
<dbReference type="PANTHER" id="PTHR28047:SF5">
    <property type="entry name" value="PROTEIN DCG1"/>
    <property type="match status" value="1"/>
</dbReference>
<keyword evidence="3" id="KW-1185">Reference proteome</keyword>
<dbReference type="EMBL" id="RBIN01000001">
    <property type="protein sequence ID" value="RKR07500.1"/>
    <property type="molecule type" value="Genomic_DNA"/>
</dbReference>
<reference evidence="2 3" key="1">
    <citation type="submission" date="2018-10" db="EMBL/GenBank/DDBJ databases">
        <title>Genomic Encyclopedia of Type Strains, Phase IV (KMG-IV): sequencing the most valuable type-strain genomes for metagenomic binning, comparative biology and taxonomic classification.</title>
        <authorList>
            <person name="Goeker M."/>
        </authorList>
    </citation>
    <scope>NUCLEOTIDE SEQUENCE [LARGE SCALE GENOMIC DNA]</scope>
    <source>
        <strain evidence="2 3">DSM 23229</strain>
    </source>
</reference>
<dbReference type="GO" id="GO:0047661">
    <property type="term" value="F:amino-acid racemase activity"/>
    <property type="evidence" value="ECO:0007669"/>
    <property type="project" value="InterPro"/>
</dbReference>
<dbReference type="InterPro" id="IPR053714">
    <property type="entry name" value="Iso_Racemase_Enz_sf"/>
</dbReference>
<dbReference type="AlphaFoldDB" id="A0A420X174"/>
<evidence type="ECO:0000313" key="3">
    <source>
        <dbReference type="Proteomes" id="UP000281975"/>
    </source>
</evidence>
<accession>A0A420X174</accession>
<gene>
    <name evidence="2" type="ORF">C7446_0312</name>
</gene>
<dbReference type="PANTHER" id="PTHR28047">
    <property type="entry name" value="PROTEIN DCG1"/>
    <property type="match status" value="1"/>
</dbReference>
<dbReference type="Proteomes" id="UP000281975">
    <property type="component" value="Unassembled WGS sequence"/>
</dbReference>
<sequence length="247" mass="25900">MTLVIINPNTSTPMSERIGASARRAAHGDVHMLTSRHGPASLEGHMDEALAVPGLLERIHECEQDDSLAVSGYLIACFGDPGLAAARELASVPVLGMAEAGMHMASLVSARYSIVTTLARTLPIAERLLGEYGQREHCAGLHACELPVAALEEESDAIYRTLLEACRQALDSDASDGLLLGCAGMTDLATRLGDTLGVPVIDGVTAGVTLLESLERLGLTPAKHHDRALPLAKPIAGAFAHLTRSDA</sequence>
<comment type="caution">
    <text evidence="2">The sequence shown here is derived from an EMBL/GenBank/DDBJ whole genome shotgun (WGS) entry which is preliminary data.</text>
</comment>
<dbReference type="RefSeq" id="WP_121170615.1">
    <property type="nucleotide sequence ID" value="NZ_RBIN01000001.1"/>
</dbReference>